<evidence type="ECO:0000256" key="2">
    <source>
        <dbReference type="SAM" id="MobiDB-lite"/>
    </source>
</evidence>
<gene>
    <name evidence="4" type="ORF">SAMN02910418_01205</name>
</gene>
<name>A0A1H3ZLZ6_9ACTO</name>
<feature type="domain" description="Amidase" evidence="3">
    <location>
        <begin position="25"/>
        <end position="462"/>
    </location>
</feature>
<dbReference type="PANTHER" id="PTHR11895:SF7">
    <property type="entry name" value="GLUTAMYL-TRNA(GLN) AMIDOTRANSFERASE SUBUNIT A, MITOCHONDRIAL"/>
    <property type="match status" value="1"/>
</dbReference>
<dbReference type="Gene3D" id="3.90.1300.10">
    <property type="entry name" value="Amidase signature (AS) domain"/>
    <property type="match status" value="1"/>
</dbReference>
<comment type="similarity">
    <text evidence="1">Belongs to the amidase family.</text>
</comment>
<dbReference type="Pfam" id="PF01425">
    <property type="entry name" value="Amidase"/>
    <property type="match status" value="1"/>
</dbReference>
<protein>
    <submittedName>
        <fullName evidence="4">Amidase</fullName>
    </submittedName>
</protein>
<evidence type="ECO:0000256" key="1">
    <source>
        <dbReference type="ARBA" id="ARBA00009199"/>
    </source>
</evidence>
<dbReference type="PANTHER" id="PTHR11895">
    <property type="entry name" value="TRANSAMIDASE"/>
    <property type="match status" value="1"/>
</dbReference>
<dbReference type="InterPro" id="IPR023631">
    <property type="entry name" value="Amidase_dom"/>
</dbReference>
<evidence type="ECO:0000313" key="4">
    <source>
        <dbReference type="EMBL" id="SEA24799.1"/>
    </source>
</evidence>
<proteinExistence type="inferred from homology"/>
<sequence length="483" mass="51068">MRELHQLSASDLADAYRRGVTDPLEVTRAMLERIEQFNDEVGAFVHVSRRRAERDALTARAAIADGDPRPLVGVPCPIKDLTQVAGEPFEAGSAILRGNRADVTDGVAQRLAEAGTIMLGKTTTPEFGMPAYTEPAGQRPARSPWDTRRTAGGSSGGAGAALAAGLTPLAHGNDGGGSIRIPAAACGVVGLKPSRGRVSPGPYSVSGPGLATEGVLARTVVDAASALQAISGNRPGDFFTLGSLDSLTEDLRRAERAETLARCDAGSRVRVGVLTEPLNVETTEFHPEALAGVERAAKLLADAGCVLEEAHRPLSAEQWMGFMPLWAVGAASIPVPPEAEEHLMALTRWLRDQGQDISALDYANAVSSLQHLTRQIAHAWAEFDVILSPTLSGPPLPLEQLQLADPAADFEAQKHFTPFSSVWNITGNPAISLPLHRAVIDGVELPFGVHLGATRLGSEALLLRIARCLELADPWPALAPAYR</sequence>
<evidence type="ECO:0000313" key="5">
    <source>
        <dbReference type="Proteomes" id="UP000199288"/>
    </source>
</evidence>
<organism evidence="4 5">
    <name type="scientific">Bowdeniella nasicola</name>
    <dbReference type="NCBI Taxonomy" id="208480"/>
    <lineage>
        <taxon>Bacteria</taxon>
        <taxon>Bacillati</taxon>
        <taxon>Actinomycetota</taxon>
        <taxon>Actinomycetes</taxon>
        <taxon>Actinomycetales</taxon>
        <taxon>Actinomycetaceae</taxon>
        <taxon>Bowdeniella</taxon>
    </lineage>
</organism>
<feature type="region of interest" description="Disordered" evidence="2">
    <location>
        <begin position="135"/>
        <end position="158"/>
    </location>
</feature>
<dbReference type="EMBL" id="FNQV01000006">
    <property type="protein sequence ID" value="SEA24799.1"/>
    <property type="molecule type" value="Genomic_DNA"/>
</dbReference>
<dbReference type="GO" id="GO:0003824">
    <property type="term" value="F:catalytic activity"/>
    <property type="evidence" value="ECO:0007669"/>
    <property type="project" value="InterPro"/>
</dbReference>
<keyword evidence="5" id="KW-1185">Reference proteome</keyword>
<dbReference type="InterPro" id="IPR000120">
    <property type="entry name" value="Amidase"/>
</dbReference>
<dbReference type="Proteomes" id="UP000199288">
    <property type="component" value="Unassembled WGS sequence"/>
</dbReference>
<dbReference type="PROSITE" id="PS00571">
    <property type="entry name" value="AMIDASES"/>
    <property type="match status" value="1"/>
</dbReference>
<dbReference type="RefSeq" id="WP_092563608.1">
    <property type="nucleotide sequence ID" value="NZ_FNQV01000006.1"/>
</dbReference>
<dbReference type="AlphaFoldDB" id="A0A1H3ZLZ6"/>
<dbReference type="InterPro" id="IPR020556">
    <property type="entry name" value="Amidase_CS"/>
</dbReference>
<dbReference type="InterPro" id="IPR036928">
    <property type="entry name" value="AS_sf"/>
</dbReference>
<dbReference type="SUPFAM" id="SSF75304">
    <property type="entry name" value="Amidase signature (AS) enzymes"/>
    <property type="match status" value="1"/>
</dbReference>
<reference evidence="5" key="1">
    <citation type="submission" date="2016-10" db="EMBL/GenBank/DDBJ databases">
        <authorList>
            <person name="Varghese N."/>
            <person name="Submissions S."/>
        </authorList>
    </citation>
    <scope>NUCLEOTIDE SEQUENCE [LARGE SCALE GENOMIC DNA]</scope>
    <source>
        <strain evidence="5">KPR-1</strain>
    </source>
</reference>
<evidence type="ECO:0000259" key="3">
    <source>
        <dbReference type="Pfam" id="PF01425"/>
    </source>
</evidence>
<accession>A0A1H3ZLZ6</accession>